<accession>A0ABP8TS92</accession>
<proteinExistence type="predicted"/>
<gene>
    <name evidence="1" type="ORF">GCM10023195_55360</name>
</gene>
<name>A0ABP8TS92_9ACTN</name>
<dbReference type="Proteomes" id="UP001500212">
    <property type="component" value="Unassembled WGS sequence"/>
</dbReference>
<sequence length="78" mass="8474">MAIACWAADSPACADRGVQIVLDRVLGVVRSTARGVARGGRLHPQVPRIIRVAAELKTDQVVELGILQRTRHRPLNTP</sequence>
<keyword evidence="2" id="KW-1185">Reference proteome</keyword>
<comment type="caution">
    <text evidence="1">The sequence shown here is derived from an EMBL/GenBank/DDBJ whole genome shotgun (WGS) entry which is preliminary data.</text>
</comment>
<reference evidence="2" key="1">
    <citation type="journal article" date="2019" name="Int. J. Syst. Evol. Microbiol.">
        <title>The Global Catalogue of Microorganisms (GCM) 10K type strain sequencing project: providing services to taxonomists for standard genome sequencing and annotation.</title>
        <authorList>
            <consortium name="The Broad Institute Genomics Platform"/>
            <consortium name="The Broad Institute Genome Sequencing Center for Infectious Disease"/>
            <person name="Wu L."/>
            <person name="Ma J."/>
        </authorList>
    </citation>
    <scope>NUCLEOTIDE SEQUENCE [LARGE SCALE GENOMIC DNA]</scope>
    <source>
        <strain evidence="2">JCM 17938</strain>
    </source>
</reference>
<dbReference type="EMBL" id="BAABHJ010000022">
    <property type="protein sequence ID" value="GAA4612856.1"/>
    <property type="molecule type" value="Genomic_DNA"/>
</dbReference>
<protein>
    <submittedName>
        <fullName evidence="1">Uncharacterized protein</fullName>
    </submittedName>
</protein>
<evidence type="ECO:0000313" key="2">
    <source>
        <dbReference type="Proteomes" id="UP001500212"/>
    </source>
</evidence>
<organism evidence="1 2">
    <name type="scientific">Actinoallomurus liliacearum</name>
    <dbReference type="NCBI Taxonomy" id="1080073"/>
    <lineage>
        <taxon>Bacteria</taxon>
        <taxon>Bacillati</taxon>
        <taxon>Actinomycetota</taxon>
        <taxon>Actinomycetes</taxon>
        <taxon>Streptosporangiales</taxon>
        <taxon>Thermomonosporaceae</taxon>
        <taxon>Actinoallomurus</taxon>
    </lineage>
</organism>
<evidence type="ECO:0000313" key="1">
    <source>
        <dbReference type="EMBL" id="GAA4612856.1"/>
    </source>
</evidence>